<dbReference type="EMBL" id="MCFG01000501">
    <property type="protein sequence ID" value="ORX64748.1"/>
    <property type="molecule type" value="Genomic_DNA"/>
</dbReference>
<feature type="region of interest" description="Disordered" evidence="1">
    <location>
        <begin position="284"/>
        <end position="338"/>
    </location>
</feature>
<feature type="compositionally biased region" description="Basic and acidic residues" evidence="1">
    <location>
        <begin position="518"/>
        <end position="535"/>
    </location>
</feature>
<feature type="compositionally biased region" description="Basic residues" evidence="1">
    <location>
        <begin position="18"/>
        <end position="32"/>
    </location>
</feature>
<feature type="region of interest" description="Disordered" evidence="1">
    <location>
        <begin position="1"/>
        <end position="83"/>
    </location>
</feature>
<feature type="compositionally biased region" description="Basic and acidic residues" evidence="1">
    <location>
        <begin position="490"/>
        <end position="499"/>
    </location>
</feature>
<proteinExistence type="predicted"/>
<gene>
    <name evidence="2" type="ORF">BCR32DRAFT_272979</name>
</gene>
<feature type="compositionally biased region" description="Polar residues" evidence="1">
    <location>
        <begin position="545"/>
        <end position="554"/>
    </location>
</feature>
<feature type="compositionally biased region" description="Polar residues" evidence="1">
    <location>
        <begin position="500"/>
        <end position="513"/>
    </location>
</feature>
<dbReference type="OrthoDB" id="2150041at2759"/>
<feature type="compositionally biased region" description="Polar residues" evidence="1">
    <location>
        <begin position="1"/>
        <end position="17"/>
    </location>
</feature>
<evidence type="ECO:0000256" key="1">
    <source>
        <dbReference type="SAM" id="MobiDB-lite"/>
    </source>
</evidence>
<comment type="caution">
    <text evidence="2">The sequence shown here is derived from an EMBL/GenBank/DDBJ whole genome shotgun (WGS) entry which is preliminary data.</text>
</comment>
<keyword evidence="3" id="KW-1185">Reference proteome</keyword>
<reference evidence="2 3" key="1">
    <citation type="submission" date="2016-08" db="EMBL/GenBank/DDBJ databases">
        <title>A Parts List for Fungal Cellulosomes Revealed by Comparative Genomics.</title>
        <authorList>
            <consortium name="DOE Joint Genome Institute"/>
            <person name="Haitjema C.H."/>
            <person name="Gilmore S.P."/>
            <person name="Henske J.K."/>
            <person name="Solomon K.V."/>
            <person name="De Groot R."/>
            <person name="Kuo A."/>
            <person name="Mondo S.J."/>
            <person name="Salamov A.A."/>
            <person name="Labutti K."/>
            <person name="Zhao Z."/>
            <person name="Chiniquy J."/>
            <person name="Barry K."/>
            <person name="Brewer H.M."/>
            <person name="Purvine S.O."/>
            <person name="Wright A.T."/>
            <person name="Boxma B."/>
            <person name="Van Alen T."/>
            <person name="Hackstein J.H."/>
            <person name="Baker S.E."/>
            <person name="Grigoriev I.V."/>
            <person name="O'Malley M.A."/>
        </authorList>
    </citation>
    <scope>NUCLEOTIDE SEQUENCE [LARGE SCALE GENOMIC DNA]</scope>
    <source>
        <strain evidence="2 3">S4</strain>
    </source>
</reference>
<feature type="compositionally biased region" description="Low complexity" evidence="1">
    <location>
        <begin position="284"/>
        <end position="303"/>
    </location>
</feature>
<feature type="compositionally biased region" description="Basic and acidic residues" evidence="1">
    <location>
        <begin position="316"/>
        <end position="338"/>
    </location>
</feature>
<evidence type="ECO:0000313" key="3">
    <source>
        <dbReference type="Proteomes" id="UP000193944"/>
    </source>
</evidence>
<name>A0A1Y1VTW7_9FUNG</name>
<accession>A0A1Y1VTW7</accession>
<reference evidence="2 3" key="2">
    <citation type="submission" date="2016-08" db="EMBL/GenBank/DDBJ databases">
        <title>Pervasive Adenine N6-methylation of Active Genes in Fungi.</title>
        <authorList>
            <consortium name="DOE Joint Genome Institute"/>
            <person name="Mondo S.J."/>
            <person name="Dannebaum R.O."/>
            <person name="Kuo R.C."/>
            <person name="Labutti K."/>
            <person name="Haridas S."/>
            <person name="Kuo A."/>
            <person name="Salamov A."/>
            <person name="Ahrendt S.R."/>
            <person name="Lipzen A."/>
            <person name="Sullivan W."/>
            <person name="Andreopoulos W.B."/>
            <person name="Clum A."/>
            <person name="Lindquist E."/>
            <person name="Daum C."/>
            <person name="Ramamoorthy G.K."/>
            <person name="Gryganskyi A."/>
            <person name="Culley D."/>
            <person name="Magnuson J.K."/>
            <person name="James T.Y."/>
            <person name="O'Malley M.A."/>
            <person name="Stajich J.E."/>
            <person name="Spatafora J.W."/>
            <person name="Visel A."/>
            <person name="Grigoriev I.V."/>
        </authorList>
    </citation>
    <scope>NUCLEOTIDE SEQUENCE [LARGE SCALE GENOMIC DNA]</scope>
    <source>
        <strain evidence="2 3">S4</strain>
    </source>
</reference>
<feature type="compositionally biased region" description="Polar residues" evidence="1">
    <location>
        <begin position="33"/>
        <end position="42"/>
    </location>
</feature>
<dbReference type="AlphaFoldDB" id="A0A1Y1VTW7"/>
<organism evidence="2 3">
    <name type="scientific">Anaeromyces robustus</name>
    <dbReference type="NCBI Taxonomy" id="1754192"/>
    <lineage>
        <taxon>Eukaryota</taxon>
        <taxon>Fungi</taxon>
        <taxon>Fungi incertae sedis</taxon>
        <taxon>Chytridiomycota</taxon>
        <taxon>Chytridiomycota incertae sedis</taxon>
        <taxon>Neocallimastigomycetes</taxon>
        <taxon>Neocallimastigales</taxon>
        <taxon>Neocallimastigaceae</taxon>
        <taxon>Anaeromyces</taxon>
    </lineage>
</organism>
<dbReference type="Proteomes" id="UP000193944">
    <property type="component" value="Unassembled WGS sequence"/>
</dbReference>
<evidence type="ECO:0000313" key="2">
    <source>
        <dbReference type="EMBL" id="ORX64748.1"/>
    </source>
</evidence>
<sequence length="778" mass="87981">MPINGNSNQADEWQVQVSKRKKNNQRKQKKGQRYSSKEQIVNKNKRDNAYYYQTTKKNKDQNGNKNKNGKRSNKYDNKVKKQNKGRDILLESIPIDRNKNLNIIKSTSLLKLQFERQQNSQKDISIDLKSKNLLLNSKKTMSEISDMTAVSVTSLASDSNSATSSTLTQTNSLIKDNIEESQNNEILDKKCLSKTKLSEETLLNKENECSSSNEKTKINSSLNKIASPMSSSVSPKSTSSITVNVVITNGIISHSKSNLDEESNKEPQKDELIRKLEEECSLSSTSSVTSYNSDASTSKSSSHSGDDSESVITAKNETDDLKMTETKKDSEEVTKTSDEKCDKVIKEEEKTNNNKEDMTKKVLEFNFKDYTDVKPFIPKHLKVKQEQPKVEIIAPKPQNLKHNHVKGVNEKKHENENTPLRKVKEINKIIRIDPSCLHQKDGHIIPIPAVINMKNGKNHGNNSVQEILQRNIQQKTNELQESKKKKYEELRKSLDHSDKGSSNSQEYQSLPIQNNLKENNHIENNTGKELEEKISVKPHVRKTKSNPTLETSTLKNKKEHQRTSSYTMNHINMMQKNIPNLVEYRDDYMCHSISQLAVSNRIENEYNNVKCYNDPMEQSLTRVKPASLKKSTSIQSITTSLSRKGSNHQLLLGGGCMTITNTITTCKSTPRLRTSKSFSWLKGSTTGLNHTHVTTYNTTTTTSHSGTLYTNLIGSSTYYPIVVLPTASVQELSVETTSRKLKSSTSLPNMMSKLFRKFTWPFGGNNVETQAPLSIETK</sequence>
<feature type="region of interest" description="Disordered" evidence="1">
    <location>
        <begin position="490"/>
        <end position="564"/>
    </location>
</feature>
<feature type="compositionally biased region" description="Basic and acidic residues" evidence="1">
    <location>
        <begin position="73"/>
        <end position="83"/>
    </location>
</feature>
<protein>
    <submittedName>
        <fullName evidence="2">Uncharacterized protein</fullName>
    </submittedName>
</protein>